<dbReference type="PRINTS" id="PR00743">
    <property type="entry name" value="GLHYDRLASE36"/>
</dbReference>
<dbReference type="PIRSF" id="PIRSF005536">
    <property type="entry name" value="Agal"/>
    <property type="match status" value="1"/>
</dbReference>
<dbReference type="Pfam" id="PF16875">
    <property type="entry name" value="Glyco_hydro_36N"/>
    <property type="match status" value="1"/>
</dbReference>
<dbReference type="CDD" id="cd14791">
    <property type="entry name" value="GH36"/>
    <property type="match status" value="1"/>
</dbReference>
<evidence type="ECO:0000256" key="2">
    <source>
        <dbReference type="ARBA" id="ARBA00012755"/>
    </source>
</evidence>
<dbReference type="InterPro" id="IPR031704">
    <property type="entry name" value="Glyco_hydro_36_N"/>
</dbReference>
<dbReference type="EMBL" id="BAABAB010000010">
    <property type="protein sequence ID" value="GAA3615355.1"/>
    <property type="molecule type" value="Genomic_DNA"/>
</dbReference>
<organism evidence="8 9">
    <name type="scientific">Microlunatus ginsengisoli</name>
    <dbReference type="NCBI Taxonomy" id="363863"/>
    <lineage>
        <taxon>Bacteria</taxon>
        <taxon>Bacillati</taxon>
        <taxon>Actinomycetota</taxon>
        <taxon>Actinomycetes</taxon>
        <taxon>Propionibacteriales</taxon>
        <taxon>Propionibacteriaceae</taxon>
        <taxon>Microlunatus</taxon>
    </lineage>
</organism>
<dbReference type="PROSITE" id="PS00512">
    <property type="entry name" value="ALPHA_GALACTOSIDASE"/>
    <property type="match status" value="1"/>
</dbReference>
<feature type="domain" description="Glycosyl hydrolase family 36 C-terminal" evidence="6">
    <location>
        <begin position="638"/>
        <end position="750"/>
    </location>
</feature>
<dbReference type="Pfam" id="PF16874">
    <property type="entry name" value="Glyco_hydro_36C"/>
    <property type="match status" value="1"/>
</dbReference>
<dbReference type="InterPro" id="IPR050985">
    <property type="entry name" value="Alpha-glycosidase_related"/>
</dbReference>
<dbReference type="Gene3D" id="2.60.40.1180">
    <property type="entry name" value="Golgi alpha-mannosidase II"/>
    <property type="match status" value="1"/>
</dbReference>
<dbReference type="InterPro" id="IPR013780">
    <property type="entry name" value="Glyco_hydro_b"/>
</dbReference>
<evidence type="ECO:0000256" key="1">
    <source>
        <dbReference type="ARBA" id="ARBA00001255"/>
    </source>
</evidence>
<evidence type="ECO:0000256" key="4">
    <source>
        <dbReference type="ARBA" id="ARBA00023295"/>
    </source>
</evidence>
<keyword evidence="9" id="KW-1185">Reference proteome</keyword>
<evidence type="ECO:0000256" key="3">
    <source>
        <dbReference type="ARBA" id="ARBA00022801"/>
    </source>
</evidence>
<evidence type="ECO:0000259" key="7">
    <source>
        <dbReference type="Pfam" id="PF16875"/>
    </source>
</evidence>
<dbReference type="InterPro" id="IPR017853">
    <property type="entry name" value="GH"/>
</dbReference>
<name>A0ABP6ZSH6_9ACTN</name>
<gene>
    <name evidence="8" type="ORF">GCM10022236_16680</name>
</gene>
<accession>A0ABP6ZSH6</accession>
<dbReference type="PANTHER" id="PTHR43053:SF3">
    <property type="entry name" value="ALPHA-GALACTOSIDASE C-RELATED"/>
    <property type="match status" value="1"/>
</dbReference>
<proteinExistence type="inferred from homology"/>
<dbReference type="InterPro" id="IPR002252">
    <property type="entry name" value="Glyco_hydro_36"/>
</dbReference>
<dbReference type="Proteomes" id="UP001501490">
    <property type="component" value="Unassembled WGS sequence"/>
</dbReference>
<dbReference type="RefSeq" id="WP_344803300.1">
    <property type="nucleotide sequence ID" value="NZ_BAABAB010000010.1"/>
</dbReference>
<dbReference type="Gene3D" id="3.20.20.70">
    <property type="entry name" value="Aldolase class I"/>
    <property type="match status" value="1"/>
</dbReference>
<evidence type="ECO:0000259" key="6">
    <source>
        <dbReference type="Pfam" id="PF16874"/>
    </source>
</evidence>
<evidence type="ECO:0000313" key="9">
    <source>
        <dbReference type="Proteomes" id="UP001501490"/>
    </source>
</evidence>
<sequence>MTESVNACVALRADGVGLVLDATGTGLPAVAHWGPDLGELSESDARGLILGGVEPVMANLVDEPVRLALLPEHWTGWVGRPGLSGSRAGRDWSPKFRTVALRIDGQPVAVEDSSVGGGLIVINRTGPAVVEADAVDDVAQLSVTIVVELAAGGLVRTRATLTNRGETYQLDDLVLALPVPAAAREILDFAGRWGKERTPQRRDLTVGVHLREGRKGRTGPEAATVLHVGTPGFGFATGEVWGVHTGWSGNHTHYAERLSTGEQVVGGGELLLPGEVRLERGETYTSPWVYGSYGVGLDAVARRFHRFLRARDNHPSTERPVTINVWEAVYFDHDLDHLLDLAERAAALGVERYVLDDGWFGSRRDDHSGLGDWQVSADVWPQGLHPLVNRVRELGMEFGLWFEPEMINLDSDVARKHPEWVMATGDRLPVESRFQQVINLGIPECYDYVRDAIFAILAEYEIGYLKWDHNRDLIDAGTQPSGRPGVHQQTLAFYRLVDEIKAAHPGLEIESCSSGGARVDLGVLERADRVWVSDCIDPLERQLMHRWTSQLIPPELMGAHVASGRSHTTGREHDLGFRAATAIFGHLGIEWDLVKATEAELAELADWIAFYREHRDLLLGGDLVRLDHPDETLMVSGVVAPDRSRAVYSYASVARSEVALLGRLRFPGLDPARCYRVTPALLEHAPSGLRPPPWWGVEVVRDHAYADLAAGHRPRYVPTAGAAGIQASGSLLTSVGLAAAPIDPDQAVVYLVESI</sequence>
<dbReference type="InterPro" id="IPR000111">
    <property type="entry name" value="Glyco_hydro_27/36_CS"/>
</dbReference>
<comment type="similarity">
    <text evidence="5">Belongs to the glycosyl hydrolase.</text>
</comment>
<dbReference type="Gene3D" id="2.70.98.60">
    <property type="entry name" value="alpha-galactosidase from lactobacil brevis"/>
    <property type="match status" value="1"/>
</dbReference>
<dbReference type="InterPro" id="IPR031705">
    <property type="entry name" value="Glyco_hydro_36_C"/>
</dbReference>
<evidence type="ECO:0000313" key="8">
    <source>
        <dbReference type="EMBL" id="GAA3615355.1"/>
    </source>
</evidence>
<dbReference type="PANTHER" id="PTHR43053">
    <property type="entry name" value="GLYCOSIDASE FAMILY 31"/>
    <property type="match status" value="1"/>
</dbReference>
<dbReference type="InterPro" id="IPR013785">
    <property type="entry name" value="Aldolase_TIM"/>
</dbReference>
<dbReference type="InterPro" id="IPR038417">
    <property type="entry name" value="Alpga-gal_N_sf"/>
</dbReference>
<protein>
    <recommendedName>
        <fullName evidence="2 5">Alpha-galactosidase</fullName>
        <ecNumber evidence="2 5">3.2.1.22</ecNumber>
    </recommendedName>
</protein>
<dbReference type="Pfam" id="PF02065">
    <property type="entry name" value="Melibiase"/>
    <property type="match status" value="1"/>
</dbReference>
<keyword evidence="4 5" id="KW-0326">Glycosidase</keyword>
<comment type="catalytic activity">
    <reaction evidence="1 5">
        <text>Hydrolysis of terminal, non-reducing alpha-D-galactose residues in alpha-D-galactosides, including galactose oligosaccharides, galactomannans and galactolipids.</text>
        <dbReference type="EC" id="3.2.1.22"/>
    </reaction>
</comment>
<dbReference type="EC" id="3.2.1.22" evidence="2 5"/>
<dbReference type="SUPFAM" id="SSF51445">
    <property type="entry name" value="(Trans)glycosidases"/>
    <property type="match status" value="1"/>
</dbReference>
<comment type="caution">
    <text evidence="8">The sequence shown here is derived from an EMBL/GenBank/DDBJ whole genome shotgun (WGS) entry which is preliminary data.</text>
</comment>
<evidence type="ECO:0000256" key="5">
    <source>
        <dbReference type="PIRNR" id="PIRNR005536"/>
    </source>
</evidence>
<reference evidence="9" key="1">
    <citation type="journal article" date="2019" name="Int. J. Syst. Evol. Microbiol.">
        <title>The Global Catalogue of Microorganisms (GCM) 10K type strain sequencing project: providing services to taxonomists for standard genome sequencing and annotation.</title>
        <authorList>
            <consortium name="The Broad Institute Genomics Platform"/>
            <consortium name="The Broad Institute Genome Sequencing Center for Infectious Disease"/>
            <person name="Wu L."/>
            <person name="Ma J."/>
        </authorList>
    </citation>
    <scope>NUCLEOTIDE SEQUENCE [LARGE SCALE GENOMIC DNA]</scope>
    <source>
        <strain evidence="9">JCM 16929</strain>
    </source>
</reference>
<keyword evidence="3 5" id="KW-0378">Hydrolase</keyword>
<feature type="domain" description="Glycosyl hydrolase family 36 N-terminal" evidence="7">
    <location>
        <begin position="26"/>
        <end position="279"/>
    </location>
</feature>